<evidence type="ECO:0000259" key="1">
    <source>
        <dbReference type="Pfam" id="PF08279"/>
    </source>
</evidence>
<dbReference type="Gene3D" id="1.10.10.10">
    <property type="entry name" value="Winged helix-like DNA-binding domain superfamily/Winged helix DNA-binding domain"/>
    <property type="match status" value="1"/>
</dbReference>
<dbReference type="InterPro" id="IPR013196">
    <property type="entry name" value="HTH_11"/>
</dbReference>
<reference evidence="3 4" key="1">
    <citation type="submission" date="2019-02" db="EMBL/GenBank/DDBJ databases">
        <title>The genomic architecture of introgression among sibling species of bacteria.</title>
        <authorList>
            <person name="Cavassim M.I.A."/>
            <person name="Moeskjaer S."/>
            <person name="Moslemi C."/>
            <person name="Fields B."/>
            <person name="Bachmann A."/>
            <person name="Vilhjalmsson B."/>
            <person name="Schierup M.H."/>
            <person name="Young J.P.W."/>
            <person name="Andersen S.U."/>
        </authorList>
    </citation>
    <scope>NUCLEOTIDE SEQUENCE [LARGE SCALE GENOMIC DNA]</scope>
    <source>
        <strain evidence="3 4">SM42</strain>
        <plasmid evidence="3">pSM42_Rh01</plasmid>
    </source>
</reference>
<dbReference type="InterPro" id="IPR026881">
    <property type="entry name" value="WYL_dom"/>
</dbReference>
<protein>
    <submittedName>
        <fullName evidence="3">YafY family transcriptional regulator</fullName>
    </submittedName>
</protein>
<evidence type="ECO:0000313" key="3">
    <source>
        <dbReference type="EMBL" id="TBF06845.1"/>
    </source>
</evidence>
<name>A0AAE8Q9A2_9HYPH</name>
<feature type="domain" description="Helix-turn-helix type 11" evidence="1">
    <location>
        <begin position="6"/>
        <end position="59"/>
    </location>
</feature>
<proteinExistence type="predicted"/>
<feature type="domain" description="WYL" evidence="2">
    <location>
        <begin position="137"/>
        <end position="204"/>
    </location>
</feature>
<dbReference type="Pfam" id="PF13280">
    <property type="entry name" value="WYL"/>
    <property type="match status" value="1"/>
</dbReference>
<dbReference type="InterPro" id="IPR036388">
    <property type="entry name" value="WH-like_DNA-bd_sf"/>
</dbReference>
<comment type="caution">
    <text evidence="3">The sequence shown here is derived from an EMBL/GenBank/DDBJ whole genome shotgun (WGS) entry which is preliminary data.</text>
</comment>
<dbReference type="InterPro" id="IPR036390">
    <property type="entry name" value="WH_DNA-bd_sf"/>
</dbReference>
<dbReference type="Proteomes" id="UP000291892">
    <property type="component" value="Unassembled WGS sequence"/>
</dbReference>
<sequence>MSQSQRLFEILQILRRHRQAVSGNYLAQETGVSLRTIYRDISLLQSIGAEIEGEPGFGYVLKPGFILPPLMFSEAEIKAITLGVQWVTRQTDEDLRAAAQDALAKIEAVLPSELRHGLTDNDFHIGLPSLPAPAISLKILRQAMQQQMKLRIIYRDAGDAGDADSHRIIWPIAVAFFDSRRIIAGWCELRQDFRMFRADRILEAALLADRYPGKRRELVKQWRAQAQEARGAVARETS</sequence>
<gene>
    <name evidence="3" type="ORF">ELG94_28345</name>
</gene>
<dbReference type="PANTHER" id="PTHR34580">
    <property type="match status" value="1"/>
</dbReference>
<geneLocation type="plasmid" evidence="3">
    <name>pSM42_Rh01</name>
</geneLocation>
<dbReference type="InterPro" id="IPR051534">
    <property type="entry name" value="CBASS_pafABC_assoc_protein"/>
</dbReference>
<keyword evidence="3" id="KW-0614">Plasmid</keyword>
<accession>A0AAE8Q9A2</accession>
<dbReference type="RefSeq" id="WP_027688149.1">
    <property type="nucleotide sequence ID" value="NZ_CP088105.1"/>
</dbReference>
<dbReference type="Pfam" id="PF08279">
    <property type="entry name" value="HTH_11"/>
    <property type="match status" value="1"/>
</dbReference>
<evidence type="ECO:0000259" key="2">
    <source>
        <dbReference type="Pfam" id="PF13280"/>
    </source>
</evidence>
<dbReference type="SUPFAM" id="SSF46785">
    <property type="entry name" value="Winged helix' DNA-binding domain"/>
    <property type="match status" value="1"/>
</dbReference>
<dbReference type="EMBL" id="SIKX01000002">
    <property type="protein sequence ID" value="TBF06845.1"/>
    <property type="molecule type" value="Genomic_DNA"/>
</dbReference>
<evidence type="ECO:0000313" key="4">
    <source>
        <dbReference type="Proteomes" id="UP000291892"/>
    </source>
</evidence>
<dbReference type="PANTHER" id="PTHR34580:SF3">
    <property type="entry name" value="PROTEIN PAFB"/>
    <property type="match status" value="1"/>
</dbReference>
<dbReference type="PROSITE" id="PS52050">
    <property type="entry name" value="WYL"/>
    <property type="match status" value="1"/>
</dbReference>
<dbReference type="AlphaFoldDB" id="A0AAE8Q9A2"/>
<organism evidence="3 4">
    <name type="scientific">Rhizobium ruizarguesonis</name>
    <dbReference type="NCBI Taxonomy" id="2081791"/>
    <lineage>
        <taxon>Bacteria</taxon>
        <taxon>Pseudomonadati</taxon>
        <taxon>Pseudomonadota</taxon>
        <taxon>Alphaproteobacteria</taxon>
        <taxon>Hyphomicrobiales</taxon>
        <taxon>Rhizobiaceae</taxon>
        <taxon>Rhizobium/Agrobacterium group</taxon>
        <taxon>Rhizobium</taxon>
    </lineage>
</organism>